<dbReference type="InterPro" id="IPR051583">
    <property type="entry name" value="YAP1"/>
</dbReference>
<dbReference type="PANTHER" id="PTHR17616">
    <property type="entry name" value="YES-ASSOCIATED PROTEIN YAP1 FAMILY MEMBER"/>
    <property type="match status" value="1"/>
</dbReference>
<evidence type="ECO:0000259" key="5">
    <source>
        <dbReference type="PROSITE" id="PS50020"/>
    </source>
</evidence>
<comment type="subcellular location">
    <subcellularLocation>
        <location evidence="2">Cytoplasm</location>
    </subcellularLocation>
    <subcellularLocation>
        <location evidence="1">Nucleus</location>
    </subcellularLocation>
</comment>
<protein>
    <recommendedName>
        <fullName evidence="5">WW domain-containing protein</fullName>
    </recommendedName>
</protein>
<feature type="non-terminal residue" evidence="6">
    <location>
        <position position="59"/>
    </location>
</feature>
<dbReference type="GO" id="GO:0005634">
    <property type="term" value="C:nucleus"/>
    <property type="evidence" value="ECO:0007669"/>
    <property type="project" value="UniProtKB-SubCell"/>
</dbReference>
<dbReference type="Gene3D" id="2.20.70.10">
    <property type="match status" value="2"/>
</dbReference>
<dbReference type="PANTHER" id="PTHR17616:SF8">
    <property type="entry name" value="TRANSCRIPTIONAL COACTIVATOR YORKIE"/>
    <property type="match status" value="1"/>
</dbReference>
<feature type="non-terminal residue" evidence="6">
    <location>
        <position position="1"/>
    </location>
</feature>
<dbReference type="InterPro" id="IPR036020">
    <property type="entry name" value="WW_dom_sf"/>
</dbReference>
<evidence type="ECO:0000256" key="1">
    <source>
        <dbReference type="ARBA" id="ARBA00004123"/>
    </source>
</evidence>
<reference evidence="6 7" key="1">
    <citation type="journal article" date="2009" name="PLoS Genet.">
        <title>The genome of Nectria haematococca: contribution of supernumerary chromosomes to gene expansion.</title>
        <authorList>
            <person name="Coleman J.J."/>
            <person name="Rounsley S.D."/>
            <person name="Rodriguez-Carres M."/>
            <person name="Kuo A."/>
            <person name="Wasmann C.C."/>
            <person name="Grimwood J."/>
            <person name="Schmutz J."/>
            <person name="Taga M."/>
            <person name="White G.J."/>
            <person name="Zhou S."/>
            <person name="Schwartz D.C."/>
            <person name="Freitag M."/>
            <person name="Ma L.J."/>
            <person name="Danchin E.G."/>
            <person name="Henrissat B."/>
            <person name="Coutinho P.M."/>
            <person name="Nelson D.R."/>
            <person name="Straney D."/>
            <person name="Napoli C.A."/>
            <person name="Barker B.M."/>
            <person name="Gribskov M."/>
            <person name="Rep M."/>
            <person name="Kroken S."/>
            <person name="Molnar I."/>
            <person name="Rensing C."/>
            <person name="Kennell J.C."/>
            <person name="Zamora J."/>
            <person name="Farman M.L."/>
            <person name="Selker E.U."/>
            <person name="Salamov A."/>
            <person name="Shapiro H."/>
            <person name="Pangilinan J."/>
            <person name="Lindquist E."/>
            <person name="Lamers C."/>
            <person name="Grigoriev I.V."/>
            <person name="Geiser D.M."/>
            <person name="Covert S.F."/>
            <person name="Temporini E."/>
            <person name="Vanetten H.D."/>
        </authorList>
    </citation>
    <scope>NUCLEOTIDE SEQUENCE [LARGE SCALE GENOMIC DNA]</scope>
    <source>
        <strain evidence="7">ATCC MYA-4622 / CBS 123669 / FGSC 9596 / NRRL 45880 / 77-13-4</strain>
    </source>
</reference>
<feature type="domain" description="WW" evidence="5">
    <location>
        <begin position="1"/>
        <end position="29"/>
    </location>
</feature>
<dbReference type="SMART" id="SM00456">
    <property type="entry name" value="WW"/>
    <property type="match status" value="2"/>
</dbReference>
<dbReference type="eggNOG" id="KOG0940">
    <property type="taxonomic scope" value="Eukaryota"/>
</dbReference>
<dbReference type="SUPFAM" id="SSF51045">
    <property type="entry name" value="WW domain"/>
    <property type="match status" value="2"/>
</dbReference>
<keyword evidence="4" id="KW-0539">Nucleus</keyword>
<organism evidence="6 7">
    <name type="scientific">Fusarium vanettenii (strain ATCC MYA-4622 / CBS 123669 / FGSC 9596 / NRRL 45880 / 77-13-4)</name>
    <name type="common">Fusarium solani subsp. pisi</name>
    <dbReference type="NCBI Taxonomy" id="660122"/>
    <lineage>
        <taxon>Eukaryota</taxon>
        <taxon>Fungi</taxon>
        <taxon>Dikarya</taxon>
        <taxon>Ascomycota</taxon>
        <taxon>Pezizomycotina</taxon>
        <taxon>Sordariomycetes</taxon>
        <taxon>Hypocreomycetidae</taxon>
        <taxon>Hypocreales</taxon>
        <taxon>Nectriaceae</taxon>
        <taxon>Fusarium</taxon>
        <taxon>Fusarium solani species complex</taxon>
        <taxon>Fusarium vanettenii</taxon>
    </lineage>
</organism>
<evidence type="ECO:0000256" key="3">
    <source>
        <dbReference type="ARBA" id="ARBA00022490"/>
    </source>
</evidence>
<evidence type="ECO:0000313" key="7">
    <source>
        <dbReference type="Proteomes" id="UP000005206"/>
    </source>
</evidence>
<gene>
    <name evidence="6" type="ORF">NECHADRAFT_9974</name>
</gene>
<dbReference type="InterPro" id="IPR001202">
    <property type="entry name" value="WW_dom"/>
</dbReference>
<proteinExistence type="predicted"/>
<dbReference type="STRING" id="660122.C7ZJC4"/>
<name>C7ZJC4_FUSV7</name>
<dbReference type="EMBL" id="GG698933">
    <property type="protein sequence ID" value="EEU35879.1"/>
    <property type="molecule type" value="Genomic_DNA"/>
</dbReference>
<dbReference type="PROSITE" id="PS01159">
    <property type="entry name" value="WW_DOMAIN_1"/>
    <property type="match status" value="2"/>
</dbReference>
<dbReference type="VEuPathDB" id="FungiDB:NECHADRAFT_9974"/>
<accession>C7ZJC4</accession>
<keyword evidence="7" id="KW-1185">Reference proteome</keyword>
<evidence type="ECO:0000256" key="4">
    <source>
        <dbReference type="ARBA" id="ARBA00023242"/>
    </source>
</evidence>
<dbReference type="KEGG" id="nhe:NECHADRAFT_9974"/>
<dbReference type="Proteomes" id="UP000005206">
    <property type="component" value="Chromosome 3"/>
</dbReference>
<dbReference type="HOGENOM" id="CLU_2967316_0_0_1"/>
<dbReference type="CDD" id="cd00201">
    <property type="entry name" value="WW"/>
    <property type="match status" value="2"/>
</dbReference>
<dbReference type="AlphaFoldDB" id="C7ZJC4"/>
<evidence type="ECO:0000256" key="2">
    <source>
        <dbReference type="ARBA" id="ARBA00004496"/>
    </source>
</evidence>
<evidence type="ECO:0000313" key="6">
    <source>
        <dbReference type="EMBL" id="EEU35879.1"/>
    </source>
</evidence>
<dbReference type="OMA" id="WEQRIDP"/>
<dbReference type="PRINTS" id="PR00403">
    <property type="entry name" value="WWDOMAIN"/>
</dbReference>
<dbReference type="GO" id="GO:0045944">
    <property type="term" value="P:positive regulation of transcription by RNA polymerase II"/>
    <property type="evidence" value="ECO:0007669"/>
    <property type="project" value="TreeGrafter"/>
</dbReference>
<dbReference type="PROSITE" id="PS50020">
    <property type="entry name" value="WW_DOMAIN_2"/>
    <property type="match status" value="2"/>
</dbReference>
<feature type="domain" description="WW" evidence="5">
    <location>
        <begin position="28"/>
        <end position="59"/>
    </location>
</feature>
<dbReference type="Pfam" id="PF00397">
    <property type="entry name" value="WW"/>
    <property type="match status" value="2"/>
</dbReference>
<dbReference type="GeneID" id="9673963"/>
<keyword evidence="3" id="KW-0963">Cytoplasm</keyword>
<dbReference type="OrthoDB" id="3045089at2759"/>
<dbReference type="GO" id="GO:0035329">
    <property type="term" value="P:hippo signaling"/>
    <property type="evidence" value="ECO:0007669"/>
    <property type="project" value="TreeGrafter"/>
</dbReference>
<dbReference type="RefSeq" id="XP_003041592.1">
    <property type="nucleotide sequence ID" value="XM_003041546.1"/>
</dbReference>
<sequence length="59" mass="6885">WEERYDPASGRAYFVNHNTETTTWEHPSPLPDGWEARATSDGRAYYVNHNTKTTSWDDP</sequence>
<dbReference type="InParanoid" id="C7ZJC4"/>
<dbReference type="GO" id="GO:0005737">
    <property type="term" value="C:cytoplasm"/>
    <property type="evidence" value="ECO:0007669"/>
    <property type="project" value="UniProtKB-SubCell"/>
</dbReference>
<dbReference type="GO" id="GO:0003713">
    <property type="term" value="F:transcription coactivator activity"/>
    <property type="evidence" value="ECO:0007669"/>
    <property type="project" value="TreeGrafter"/>
</dbReference>